<accession>A0AAV6GUC4</accession>
<evidence type="ECO:0000313" key="2">
    <source>
        <dbReference type="EMBL" id="KAG5277411.1"/>
    </source>
</evidence>
<name>A0AAV6GUC4_9TELE</name>
<comment type="caution">
    <text evidence="2">The sequence shown here is derived from an EMBL/GenBank/DDBJ whole genome shotgun (WGS) entry which is preliminary data.</text>
</comment>
<proteinExistence type="predicted"/>
<feature type="compositionally biased region" description="Polar residues" evidence="1">
    <location>
        <begin position="169"/>
        <end position="184"/>
    </location>
</feature>
<reference evidence="2" key="1">
    <citation type="submission" date="2020-10" db="EMBL/GenBank/DDBJ databases">
        <title>Chromosome-scale genome assembly of the Allis shad, Alosa alosa.</title>
        <authorList>
            <person name="Margot Z."/>
            <person name="Christophe K."/>
            <person name="Cabau C."/>
            <person name="Louis A."/>
            <person name="Berthelot C."/>
            <person name="Parey E."/>
            <person name="Roest Crollius H."/>
            <person name="Montfort J."/>
            <person name="Robinson-Rechavi M."/>
            <person name="Bucao C."/>
            <person name="Bouchez O."/>
            <person name="Gislard M."/>
            <person name="Lluch J."/>
            <person name="Milhes M."/>
            <person name="Lampietro C."/>
            <person name="Lopez Roques C."/>
            <person name="Donnadieu C."/>
            <person name="Braasch I."/>
            <person name="Desvignes T."/>
            <person name="Postlethwait J."/>
            <person name="Bobe J."/>
            <person name="Guiguen Y."/>
        </authorList>
    </citation>
    <scope>NUCLEOTIDE SEQUENCE</scope>
    <source>
        <strain evidence="2">M-15738</strain>
        <tissue evidence="2">Blood</tissue>
    </source>
</reference>
<feature type="region of interest" description="Disordered" evidence="1">
    <location>
        <begin position="164"/>
        <end position="219"/>
    </location>
</feature>
<sequence length="231" mass="25370">MTGDHEYAIEDILAAGDPEALFQSYVDEDPGVFFQDYAEEDLGDLYQEDHVDEDQGDLYQEHVDEDQGDLYQDHVDEDLEDLYQDNVDEVQQINVTVFMPVIAIPLLIPVFVPVLVPVPVQSNADQQRVSSPIVSSRGVNVGQSNTQVGKDARGSALCCSATVLESEPRPSTSNASVSTETKGTLSRKRRRCPSDDGSAVGSTPQEAEDRPCVPTLQEDLRGVVDTREILD</sequence>
<organism evidence="2 3">
    <name type="scientific">Alosa alosa</name>
    <name type="common">allis shad</name>
    <dbReference type="NCBI Taxonomy" id="278164"/>
    <lineage>
        <taxon>Eukaryota</taxon>
        <taxon>Metazoa</taxon>
        <taxon>Chordata</taxon>
        <taxon>Craniata</taxon>
        <taxon>Vertebrata</taxon>
        <taxon>Euteleostomi</taxon>
        <taxon>Actinopterygii</taxon>
        <taxon>Neopterygii</taxon>
        <taxon>Teleostei</taxon>
        <taxon>Clupei</taxon>
        <taxon>Clupeiformes</taxon>
        <taxon>Clupeoidei</taxon>
        <taxon>Clupeidae</taxon>
        <taxon>Alosa</taxon>
    </lineage>
</organism>
<evidence type="ECO:0000256" key="1">
    <source>
        <dbReference type="SAM" id="MobiDB-lite"/>
    </source>
</evidence>
<keyword evidence="3" id="KW-1185">Reference proteome</keyword>
<evidence type="ECO:0000313" key="3">
    <source>
        <dbReference type="Proteomes" id="UP000823561"/>
    </source>
</evidence>
<gene>
    <name evidence="2" type="ORF">AALO_G00117260</name>
</gene>
<dbReference type="Proteomes" id="UP000823561">
    <property type="component" value="Chromosome 8"/>
</dbReference>
<dbReference type="AlphaFoldDB" id="A0AAV6GUC4"/>
<dbReference type="EMBL" id="JADWDJ010000008">
    <property type="protein sequence ID" value="KAG5277411.1"/>
    <property type="molecule type" value="Genomic_DNA"/>
</dbReference>
<protein>
    <submittedName>
        <fullName evidence="2">Uncharacterized protein</fullName>
    </submittedName>
</protein>